<dbReference type="InParanoid" id="A0A409WSR4"/>
<dbReference type="Proteomes" id="UP000283269">
    <property type="component" value="Unassembled WGS sequence"/>
</dbReference>
<accession>A0A409WSR4</accession>
<dbReference type="EMBL" id="NHYD01003243">
    <property type="protein sequence ID" value="PPQ81519.1"/>
    <property type="molecule type" value="Genomic_DNA"/>
</dbReference>
<gene>
    <name evidence="2" type="ORF">CVT25_013334</name>
</gene>
<protein>
    <submittedName>
        <fullName evidence="2">Uncharacterized protein</fullName>
    </submittedName>
</protein>
<comment type="caution">
    <text evidence="2">The sequence shown here is derived from an EMBL/GenBank/DDBJ whole genome shotgun (WGS) entry which is preliminary data.</text>
</comment>
<feature type="region of interest" description="Disordered" evidence="1">
    <location>
        <begin position="1"/>
        <end position="37"/>
    </location>
</feature>
<organism evidence="2 3">
    <name type="scientific">Psilocybe cyanescens</name>
    <dbReference type="NCBI Taxonomy" id="93625"/>
    <lineage>
        <taxon>Eukaryota</taxon>
        <taxon>Fungi</taxon>
        <taxon>Dikarya</taxon>
        <taxon>Basidiomycota</taxon>
        <taxon>Agaricomycotina</taxon>
        <taxon>Agaricomycetes</taxon>
        <taxon>Agaricomycetidae</taxon>
        <taxon>Agaricales</taxon>
        <taxon>Agaricineae</taxon>
        <taxon>Strophariaceae</taxon>
        <taxon>Psilocybe</taxon>
    </lineage>
</organism>
<proteinExistence type="predicted"/>
<reference evidence="2 3" key="1">
    <citation type="journal article" date="2018" name="Evol. Lett.">
        <title>Horizontal gene cluster transfer increased hallucinogenic mushroom diversity.</title>
        <authorList>
            <person name="Reynolds H.T."/>
            <person name="Vijayakumar V."/>
            <person name="Gluck-Thaler E."/>
            <person name="Korotkin H.B."/>
            <person name="Matheny P.B."/>
            <person name="Slot J.C."/>
        </authorList>
    </citation>
    <scope>NUCLEOTIDE SEQUENCE [LARGE SCALE GENOMIC DNA]</scope>
    <source>
        <strain evidence="2 3">2631</strain>
    </source>
</reference>
<evidence type="ECO:0000313" key="2">
    <source>
        <dbReference type="EMBL" id="PPQ81519.1"/>
    </source>
</evidence>
<dbReference type="AlphaFoldDB" id="A0A409WSR4"/>
<keyword evidence="3" id="KW-1185">Reference proteome</keyword>
<name>A0A409WSR4_PSICY</name>
<sequence>MSTAGQNSRQGRSMESERRIGDACSTRDTTRRRETRPLLAPEETSIDGYAIQDECFVPPDTDRPYICDDEYSRPGPSSFTSSSSLAAITWTAIHRRLHRPRKLPPLAPDIEY</sequence>
<evidence type="ECO:0000313" key="3">
    <source>
        <dbReference type="Proteomes" id="UP000283269"/>
    </source>
</evidence>
<feature type="compositionally biased region" description="Basic and acidic residues" evidence="1">
    <location>
        <begin position="12"/>
        <end position="21"/>
    </location>
</feature>
<evidence type="ECO:0000256" key="1">
    <source>
        <dbReference type="SAM" id="MobiDB-lite"/>
    </source>
</evidence>
<feature type="compositionally biased region" description="Polar residues" evidence="1">
    <location>
        <begin position="1"/>
        <end position="11"/>
    </location>
</feature>